<evidence type="ECO:0000313" key="1">
    <source>
        <dbReference type="EMBL" id="SVB65583.1"/>
    </source>
</evidence>
<organism evidence="1">
    <name type="scientific">marine metagenome</name>
    <dbReference type="NCBI Taxonomy" id="408172"/>
    <lineage>
        <taxon>unclassified sequences</taxon>
        <taxon>metagenomes</taxon>
        <taxon>ecological metagenomes</taxon>
    </lineage>
</organism>
<accession>A0A382FTK9</accession>
<sequence>MPVERLKEELNHLFAEKTEEQW</sequence>
<gene>
    <name evidence="1" type="ORF">METZ01_LOCUS218437</name>
</gene>
<name>A0A382FTK9_9ZZZZ</name>
<dbReference type="EMBL" id="UINC01051431">
    <property type="protein sequence ID" value="SVB65583.1"/>
    <property type="molecule type" value="Genomic_DNA"/>
</dbReference>
<proteinExistence type="predicted"/>
<dbReference type="AlphaFoldDB" id="A0A382FTK9"/>
<protein>
    <submittedName>
        <fullName evidence="1">Uncharacterized protein</fullName>
    </submittedName>
</protein>
<reference evidence="1" key="1">
    <citation type="submission" date="2018-05" db="EMBL/GenBank/DDBJ databases">
        <authorList>
            <person name="Lanie J.A."/>
            <person name="Ng W.-L."/>
            <person name="Kazmierczak K.M."/>
            <person name="Andrzejewski T.M."/>
            <person name="Davidsen T.M."/>
            <person name="Wayne K.J."/>
            <person name="Tettelin H."/>
            <person name="Glass J.I."/>
            <person name="Rusch D."/>
            <person name="Podicherti R."/>
            <person name="Tsui H.-C.T."/>
            <person name="Winkler M.E."/>
        </authorList>
    </citation>
    <scope>NUCLEOTIDE SEQUENCE</scope>
</reference>